<keyword evidence="1" id="KW-1133">Transmembrane helix</keyword>
<dbReference type="EMBL" id="CP011125">
    <property type="protein sequence ID" value="AKF09763.1"/>
    <property type="molecule type" value="Genomic_DNA"/>
</dbReference>
<keyword evidence="1" id="KW-0472">Membrane</keyword>
<feature type="transmembrane region" description="Helical" evidence="1">
    <location>
        <begin position="24"/>
        <end position="45"/>
    </location>
</feature>
<accession>A0A0F6YLQ9</accession>
<keyword evidence="1" id="KW-0812">Transmembrane</keyword>
<sequence length="47" mass="4624">MIAGVAIGQAAFGTIDTLQGDGTIPVSAIALAFLAISIVALAPWARA</sequence>
<dbReference type="KEGG" id="samy:DB32_006912"/>
<dbReference type="Proteomes" id="UP000034883">
    <property type="component" value="Chromosome"/>
</dbReference>
<gene>
    <name evidence="2" type="ORF">DB32_006912</name>
</gene>
<proteinExistence type="predicted"/>
<dbReference type="STRING" id="927083.DB32_006912"/>
<reference evidence="2 3" key="1">
    <citation type="submission" date="2015-03" db="EMBL/GenBank/DDBJ databases">
        <title>Genome assembly of Sandaracinus amylolyticus DSM 53668.</title>
        <authorList>
            <person name="Sharma G."/>
            <person name="Subramanian S."/>
        </authorList>
    </citation>
    <scope>NUCLEOTIDE SEQUENCE [LARGE SCALE GENOMIC DNA]</scope>
    <source>
        <strain evidence="2 3">DSM 53668</strain>
    </source>
</reference>
<dbReference type="AlphaFoldDB" id="A0A0F6YLQ9"/>
<evidence type="ECO:0000256" key="1">
    <source>
        <dbReference type="SAM" id="Phobius"/>
    </source>
</evidence>
<name>A0A0F6YLQ9_9BACT</name>
<evidence type="ECO:0000313" key="3">
    <source>
        <dbReference type="Proteomes" id="UP000034883"/>
    </source>
</evidence>
<organism evidence="2 3">
    <name type="scientific">Sandaracinus amylolyticus</name>
    <dbReference type="NCBI Taxonomy" id="927083"/>
    <lineage>
        <taxon>Bacteria</taxon>
        <taxon>Pseudomonadati</taxon>
        <taxon>Myxococcota</taxon>
        <taxon>Polyangia</taxon>
        <taxon>Polyangiales</taxon>
        <taxon>Sandaracinaceae</taxon>
        <taxon>Sandaracinus</taxon>
    </lineage>
</organism>
<protein>
    <submittedName>
        <fullName evidence="2">Uncharacterized protein</fullName>
    </submittedName>
</protein>
<evidence type="ECO:0000313" key="2">
    <source>
        <dbReference type="EMBL" id="AKF09763.1"/>
    </source>
</evidence>
<keyword evidence="3" id="KW-1185">Reference proteome</keyword>